<keyword evidence="1" id="KW-1133">Transmembrane helix</keyword>
<proteinExistence type="predicted"/>
<reference evidence="2 3" key="1">
    <citation type="submission" date="2018-06" db="EMBL/GenBank/DDBJ databases">
        <title>Comparative genomics reveals the genomic features of Rhizophagus irregularis, R. cerebriforme, R. diaphanum and Gigaspora rosea, and their symbiotic lifestyle signature.</title>
        <authorList>
            <person name="Morin E."/>
            <person name="San Clemente H."/>
            <person name="Chen E.C.H."/>
            <person name="De La Providencia I."/>
            <person name="Hainaut M."/>
            <person name="Kuo A."/>
            <person name="Kohler A."/>
            <person name="Murat C."/>
            <person name="Tang N."/>
            <person name="Roy S."/>
            <person name="Loubradou J."/>
            <person name="Henrissat B."/>
            <person name="Grigoriev I.V."/>
            <person name="Corradi N."/>
            <person name="Roux C."/>
            <person name="Martin F.M."/>
        </authorList>
    </citation>
    <scope>NUCLEOTIDE SEQUENCE [LARGE SCALE GENOMIC DNA]</scope>
    <source>
        <strain evidence="2 3">DAOM 194757</strain>
    </source>
</reference>
<keyword evidence="3" id="KW-1185">Reference proteome</keyword>
<evidence type="ECO:0000256" key="1">
    <source>
        <dbReference type="SAM" id="Phobius"/>
    </source>
</evidence>
<evidence type="ECO:0000313" key="3">
    <source>
        <dbReference type="Proteomes" id="UP000266673"/>
    </source>
</evidence>
<comment type="caution">
    <text evidence="2">The sequence shown here is derived from an EMBL/GenBank/DDBJ whole genome shotgun (WGS) entry which is preliminary data.</text>
</comment>
<dbReference type="EMBL" id="QKWP01000267">
    <property type="protein sequence ID" value="RIB23331.1"/>
    <property type="molecule type" value="Genomic_DNA"/>
</dbReference>
<gene>
    <name evidence="2" type="ORF">C2G38_2139817</name>
</gene>
<dbReference type="AlphaFoldDB" id="A0A397VNF8"/>
<name>A0A397VNF8_9GLOM</name>
<evidence type="ECO:0000313" key="2">
    <source>
        <dbReference type="EMBL" id="RIB23331.1"/>
    </source>
</evidence>
<organism evidence="2 3">
    <name type="scientific">Gigaspora rosea</name>
    <dbReference type="NCBI Taxonomy" id="44941"/>
    <lineage>
        <taxon>Eukaryota</taxon>
        <taxon>Fungi</taxon>
        <taxon>Fungi incertae sedis</taxon>
        <taxon>Mucoromycota</taxon>
        <taxon>Glomeromycotina</taxon>
        <taxon>Glomeromycetes</taxon>
        <taxon>Diversisporales</taxon>
        <taxon>Gigasporaceae</taxon>
        <taxon>Gigaspora</taxon>
    </lineage>
</organism>
<sequence length="269" mass="31718">MNDDINAERLPLLETEEDQNPINYKEQCCCCLFSIIMVIILFIVIITSNSFSYSNLSTDKSIIPNEYKLRYKSFWEYNYIIEGYPTEFNGQTNNQQSEFIKYAEIVVPYWTYGNFNVVEFRHDPNGTIFPVSTATSKIDAYLTNEVEILFTATNVADLGLESCEYRISWTWMFNGYIRRRCEKNNESVFKQVAFFKGHPAWGLTFLSVDENINYGYSTRSAFFWDLYVRDVFIDPIAPFPPIIPSLYTAYYDYLERIRQRHSNKRDDSK</sequence>
<accession>A0A397VNF8</accession>
<dbReference type="Proteomes" id="UP000266673">
    <property type="component" value="Unassembled WGS sequence"/>
</dbReference>
<keyword evidence="1" id="KW-0812">Transmembrane</keyword>
<protein>
    <submittedName>
        <fullName evidence="2">Uncharacterized protein</fullName>
    </submittedName>
</protein>
<dbReference type="OrthoDB" id="2368311at2759"/>
<feature type="transmembrane region" description="Helical" evidence="1">
    <location>
        <begin position="29"/>
        <end position="51"/>
    </location>
</feature>
<keyword evidence="1" id="KW-0472">Membrane</keyword>